<reference evidence="1 2" key="1">
    <citation type="journal article" date="2007" name="Proc. Natl. Acad. Sci. U.S.A.">
        <title>The genome of Syntrophus aciditrophicus: life at the thermodynamic limit of microbial growth.</title>
        <authorList>
            <person name="McInerney M.J."/>
            <person name="Rohlin L."/>
            <person name="Mouttaki H."/>
            <person name="Kim U."/>
            <person name="Krupp R.S."/>
            <person name="Rios-Hernandez L."/>
            <person name="Sieber J."/>
            <person name="Struchtemeyer C.G."/>
            <person name="Bhattacharyya A."/>
            <person name="Campbell J.W."/>
            <person name="Gunsalus R.P."/>
        </authorList>
    </citation>
    <scope>NUCLEOTIDE SEQUENCE [LARGE SCALE GENOMIC DNA]</scope>
    <source>
        <strain evidence="1 2">SB</strain>
    </source>
</reference>
<dbReference type="KEGG" id="sat:SYN_00793"/>
<evidence type="ECO:0000313" key="1">
    <source>
        <dbReference type="EMBL" id="ABC78179.1"/>
    </source>
</evidence>
<dbReference type="AlphaFoldDB" id="Q2LVR9"/>
<sequence>MTTAFYIRRIFSSSPGKFFNFACPDYRAILYGHRIVPVAAPVKSMLWTEKVQEVAPSCSSPVSSESSADPM</sequence>
<keyword evidence="2" id="KW-1185">Reference proteome</keyword>
<protein>
    <submittedName>
        <fullName evidence="1">Hypothetical cytosolic protein</fullName>
    </submittedName>
</protein>
<accession>Q2LVR9</accession>
<dbReference type="EMBL" id="CP000252">
    <property type="protein sequence ID" value="ABC78179.1"/>
    <property type="molecule type" value="Genomic_DNA"/>
</dbReference>
<name>Q2LVR9_SYNAS</name>
<proteinExistence type="predicted"/>
<gene>
    <name evidence="1" type="ORF">SYN_00793</name>
</gene>
<evidence type="ECO:0000313" key="2">
    <source>
        <dbReference type="Proteomes" id="UP000001933"/>
    </source>
</evidence>
<organism evidence="1 2">
    <name type="scientific">Syntrophus aciditrophicus (strain SB)</name>
    <dbReference type="NCBI Taxonomy" id="56780"/>
    <lineage>
        <taxon>Bacteria</taxon>
        <taxon>Pseudomonadati</taxon>
        <taxon>Thermodesulfobacteriota</taxon>
        <taxon>Syntrophia</taxon>
        <taxon>Syntrophales</taxon>
        <taxon>Syntrophaceae</taxon>
        <taxon>Syntrophus</taxon>
    </lineage>
</organism>
<dbReference type="Proteomes" id="UP000001933">
    <property type="component" value="Chromosome"/>
</dbReference>
<dbReference type="HOGENOM" id="CLU_2738584_0_0_7"/>
<dbReference type="InParanoid" id="Q2LVR9"/>